<feature type="chain" id="PRO_5040941624" evidence="2">
    <location>
        <begin position="26"/>
        <end position="510"/>
    </location>
</feature>
<dbReference type="Proteomes" id="UP000294682">
    <property type="component" value="Unassembled WGS sequence"/>
</dbReference>
<comment type="caution">
    <text evidence="3">The sequence shown here is derived from an EMBL/GenBank/DDBJ whole genome shotgun (WGS) entry which is preliminary data.</text>
</comment>
<protein>
    <submittedName>
        <fullName evidence="3">Carbohydrate ABC transporter substrate-binding protein (CUT1 family)</fullName>
    </submittedName>
</protein>
<accession>A0A9X8UJH4</accession>
<organism evidence="3 4">
    <name type="scientific">Harryflintia acetispora</name>
    <dbReference type="NCBI Taxonomy" id="1849041"/>
    <lineage>
        <taxon>Bacteria</taxon>
        <taxon>Bacillati</taxon>
        <taxon>Bacillota</taxon>
        <taxon>Clostridia</taxon>
        <taxon>Eubacteriales</taxon>
        <taxon>Oscillospiraceae</taxon>
        <taxon>Harryflintia</taxon>
    </lineage>
</organism>
<gene>
    <name evidence="3" type="ORF">EDD78_10563</name>
</gene>
<keyword evidence="4" id="KW-1185">Reference proteome</keyword>
<dbReference type="RefSeq" id="WP_132084443.1">
    <property type="nucleotide sequence ID" value="NZ_SLUK01000005.1"/>
</dbReference>
<dbReference type="AlphaFoldDB" id="A0A9X8UJH4"/>
<evidence type="ECO:0000256" key="2">
    <source>
        <dbReference type="SAM" id="SignalP"/>
    </source>
</evidence>
<dbReference type="InterPro" id="IPR006059">
    <property type="entry name" value="SBP"/>
</dbReference>
<dbReference type="Pfam" id="PF01547">
    <property type="entry name" value="SBP_bac_1"/>
    <property type="match status" value="1"/>
</dbReference>
<dbReference type="Gene3D" id="3.40.190.10">
    <property type="entry name" value="Periplasmic binding protein-like II"/>
    <property type="match status" value="1"/>
</dbReference>
<evidence type="ECO:0000256" key="1">
    <source>
        <dbReference type="SAM" id="MobiDB-lite"/>
    </source>
</evidence>
<dbReference type="PANTHER" id="PTHR43649:SF12">
    <property type="entry name" value="DIACETYLCHITOBIOSE BINDING PROTEIN DASA"/>
    <property type="match status" value="1"/>
</dbReference>
<dbReference type="PROSITE" id="PS51257">
    <property type="entry name" value="PROKAR_LIPOPROTEIN"/>
    <property type="match status" value="1"/>
</dbReference>
<proteinExistence type="predicted"/>
<dbReference type="PANTHER" id="PTHR43649">
    <property type="entry name" value="ARABINOSE-BINDING PROTEIN-RELATED"/>
    <property type="match status" value="1"/>
</dbReference>
<feature type="region of interest" description="Disordered" evidence="1">
    <location>
        <begin position="27"/>
        <end position="54"/>
    </location>
</feature>
<feature type="compositionally biased region" description="Low complexity" evidence="1">
    <location>
        <begin position="27"/>
        <end position="39"/>
    </location>
</feature>
<dbReference type="InterPro" id="IPR050490">
    <property type="entry name" value="Bact_solute-bd_prot1"/>
</dbReference>
<keyword evidence="2" id="KW-0732">Signal</keyword>
<dbReference type="SUPFAM" id="SSF53850">
    <property type="entry name" value="Periplasmic binding protein-like II"/>
    <property type="match status" value="1"/>
</dbReference>
<sequence>MKKSIRLWSALLGLLLTLSAAGCGAGQQESAGSSLSSGEAKSKASEPADQSEGETIKITIMDYGDSYKPQRDAANEAYMKEHPNLEIEYTLTTRAQLTNTILSAVSSGTAPDLFAIPDGITPAQAVSEGWYLPMSDYMENEQEVWDSFVDGAITEGKCMFDGKVYMVPESGGAPHCMVLYNKDLFAAAGLDPEVPPKTYSEFREYARRITEAGNGQFYGIVEGATQSDRMAQILVCWSDLIGGSYRVDNNLNIRTGTPDWNNEAVYQVCELWKNLCEDGSLHPNTATYIAPDARAAFAGGQAGMIVQGWWNVGVWEAENPELNYGVFAPPVPDGGSYTGCIPRMTGDPFLGVYSGTKHPQEAVDYLINVICGKDFQSAAVAAGVHDSLLRDVSAEASVFEASKEYFSLGNELGRVIPEFEVANPDTAIVVSKFQEVHPNPTEIFSGILSGQVTDYKTALAQYTEAATEMWDKALADANAEGHSFTTADFAFPDWDPTRNFTAEDYAALKK</sequence>
<evidence type="ECO:0000313" key="3">
    <source>
        <dbReference type="EMBL" id="TCL43434.1"/>
    </source>
</evidence>
<dbReference type="EMBL" id="SLUK01000005">
    <property type="protein sequence ID" value="TCL43434.1"/>
    <property type="molecule type" value="Genomic_DNA"/>
</dbReference>
<name>A0A9X8UJH4_9FIRM</name>
<evidence type="ECO:0000313" key="4">
    <source>
        <dbReference type="Proteomes" id="UP000294682"/>
    </source>
</evidence>
<reference evidence="3 4" key="1">
    <citation type="submission" date="2019-03" db="EMBL/GenBank/DDBJ databases">
        <title>Genomic Encyclopedia of Type Strains, Phase IV (KMG-IV): sequencing the most valuable type-strain genomes for metagenomic binning, comparative biology and taxonomic classification.</title>
        <authorList>
            <person name="Goeker M."/>
        </authorList>
    </citation>
    <scope>NUCLEOTIDE SEQUENCE [LARGE SCALE GENOMIC DNA]</scope>
    <source>
        <strain evidence="3 4">DSM 100433</strain>
    </source>
</reference>
<feature type="signal peptide" evidence="2">
    <location>
        <begin position="1"/>
        <end position="25"/>
    </location>
</feature>